<dbReference type="AlphaFoldDB" id="A0A562I0F6"/>
<feature type="transmembrane region" description="Helical" evidence="4">
    <location>
        <begin position="12"/>
        <end position="34"/>
    </location>
</feature>
<comment type="caution">
    <text evidence="6">The sequence shown here is derived from an EMBL/GenBank/DDBJ whole genome shotgun (WGS) entry which is preliminary data.</text>
</comment>
<evidence type="ECO:0000313" key="6">
    <source>
        <dbReference type="EMBL" id="TWH64204.1"/>
    </source>
</evidence>
<comment type="pathway">
    <text evidence="1">Lipid metabolism.</text>
</comment>
<dbReference type="PANTHER" id="PTHR10434">
    <property type="entry name" value="1-ACYL-SN-GLYCEROL-3-PHOSPHATE ACYLTRANSFERASE"/>
    <property type="match status" value="1"/>
</dbReference>
<dbReference type="GO" id="GO:0003841">
    <property type="term" value="F:1-acylglycerol-3-phosphate O-acyltransferase activity"/>
    <property type="evidence" value="ECO:0007669"/>
    <property type="project" value="TreeGrafter"/>
</dbReference>
<evidence type="ECO:0000313" key="7">
    <source>
        <dbReference type="Proteomes" id="UP000319627"/>
    </source>
</evidence>
<keyword evidence="7" id="KW-1185">Reference proteome</keyword>
<sequence length="252" mass="28891">MTVLYRLRIALLYLMLGLTAAVWCITGVVVTPFMSFRNRYLYIAYSWCRCAVWMTRWLVNIQYQVTGWEHVPKQPCVILSNHQSTWETFFLTGSFEPLTQVLKREILAIPFFGWAIWLLKPIAINRSNPKEALKQVAEQGPERLKKGIWILIFPEGTRTPVGQPGKFTRSGASIAAATGLPVLPIAHNAGMFWPKEGWSKRPGTIQVIIGPPMYAEGQEPRAVAELNQRAERWIREHTSQLERQESERRLSL</sequence>
<dbReference type="SUPFAM" id="SSF69593">
    <property type="entry name" value="Glycerol-3-phosphate (1)-acyltransferase"/>
    <property type="match status" value="1"/>
</dbReference>
<evidence type="ECO:0000256" key="2">
    <source>
        <dbReference type="ARBA" id="ARBA00022679"/>
    </source>
</evidence>
<proteinExistence type="predicted"/>
<evidence type="ECO:0000259" key="5">
    <source>
        <dbReference type="SMART" id="SM00563"/>
    </source>
</evidence>
<organism evidence="6 7">
    <name type="scientific">Azomonas agilis</name>
    <dbReference type="NCBI Taxonomy" id="116849"/>
    <lineage>
        <taxon>Bacteria</taxon>
        <taxon>Pseudomonadati</taxon>
        <taxon>Pseudomonadota</taxon>
        <taxon>Gammaproteobacteria</taxon>
        <taxon>Pseudomonadales</taxon>
        <taxon>Pseudomonadaceae</taxon>
        <taxon>Azomonas</taxon>
    </lineage>
</organism>
<keyword evidence="3 6" id="KW-0012">Acyltransferase</keyword>
<dbReference type="InterPro" id="IPR002123">
    <property type="entry name" value="Plipid/glycerol_acylTrfase"/>
</dbReference>
<keyword evidence="4" id="KW-0812">Transmembrane</keyword>
<keyword evidence="2 6" id="KW-0808">Transferase</keyword>
<evidence type="ECO:0000256" key="1">
    <source>
        <dbReference type="ARBA" id="ARBA00005189"/>
    </source>
</evidence>
<dbReference type="CDD" id="cd07989">
    <property type="entry name" value="LPLAT_AGPAT-like"/>
    <property type="match status" value="1"/>
</dbReference>
<dbReference type="PANTHER" id="PTHR10434:SF40">
    <property type="entry name" value="1-ACYL-SN-GLYCEROL-3-PHOSPHATE ACYLTRANSFERASE"/>
    <property type="match status" value="1"/>
</dbReference>
<evidence type="ECO:0000256" key="3">
    <source>
        <dbReference type="ARBA" id="ARBA00023315"/>
    </source>
</evidence>
<feature type="domain" description="Phospholipid/glycerol acyltransferase" evidence="5">
    <location>
        <begin position="76"/>
        <end position="190"/>
    </location>
</feature>
<name>A0A562I0F6_9GAMM</name>
<dbReference type="OrthoDB" id="9812274at2"/>
<keyword evidence="4" id="KW-0472">Membrane</keyword>
<dbReference type="RefSeq" id="WP_144572475.1">
    <property type="nucleotide sequence ID" value="NZ_VLKG01000011.1"/>
</dbReference>
<keyword evidence="4" id="KW-1133">Transmembrane helix</keyword>
<gene>
    <name evidence="6" type="ORF">LX59_02611</name>
</gene>
<dbReference type="GO" id="GO:0006654">
    <property type="term" value="P:phosphatidic acid biosynthetic process"/>
    <property type="evidence" value="ECO:0007669"/>
    <property type="project" value="TreeGrafter"/>
</dbReference>
<dbReference type="EMBL" id="VLKG01000011">
    <property type="protein sequence ID" value="TWH64204.1"/>
    <property type="molecule type" value="Genomic_DNA"/>
</dbReference>
<dbReference type="SMART" id="SM00563">
    <property type="entry name" value="PlsC"/>
    <property type="match status" value="1"/>
</dbReference>
<protein>
    <submittedName>
        <fullName evidence="6">1-acyl-sn-glycerol-3-phosphate acyltransferase</fullName>
    </submittedName>
</protein>
<reference evidence="6 7" key="1">
    <citation type="submission" date="2019-07" db="EMBL/GenBank/DDBJ databases">
        <title>Genomic Encyclopedia of Type Strains, Phase I: the one thousand microbial genomes (KMG-I) project.</title>
        <authorList>
            <person name="Kyrpides N."/>
        </authorList>
    </citation>
    <scope>NUCLEOTIDE SEQUENCE [LARGE SCALE GENOMIC DNA]</scope>
    <source>
        <strain evidence="6 7">DSM 375</strain>
    </source>
</reference>
<dbReference type="Pfam" id="PF01553">
    <property type="entry name" value="Acyltransferase"/>
    <property type="match status" value="1"/>
</dbReference>
<evidence type="ECO:0000256" key="4">
    <source>
        <dbReference type="SAM" id="Phobius"/>
    </source>
</evidence>
<accession>A0A562I0F6</accession>
<dbReference type="Proteomes" id="UP000319627">
    <property type="component" value="Unassembled WGS sequence"/>
</dbReference>